<evidence type="ECO:0000313" key="8">
    <source>
        <dbReference type="Proteomes" id="UP001146793"/>
    </source>
</evidence>
<comment type="subcellular location">
    <subcellularLocation>
        <location evidence="1">Membrane</location>
        <topology evidence="1">Multi-pass membrane protein</topology>
    </subcellularLocation>
</comment>
<feature type="transmembrane region" description="Helical" evidence="5">
    <location>
        <begin position="40"/>
        <end position="60"/>
    </location>
</feature>
<evidence type="ECO:0000259" key="6">
    <source>
        <dbReference type="PROSITE" id="PS50261"/>
    </source>
</evidence>
<protein>
    <submittedName>
        <fullName evidence="7">G protein-coupled receptor</fullName>
    </submittedName>
</protein>
<dbReference type="PANTHER" id="PTHR23112:SF0">
    <property type="entry name" value="TRANSMEMBRANE PROTEIN 116"/>
    <property type="match status" value="1"/>
</dbReference>
<feature type="transmembrane region" description="Helical" evidence="5">
    <location>
        <begin position="6"/>
        <end position="28"/>
    </location>
</feature>
<evidence type="ECO:0000256" key="5">
    <source>
        <dbReference type="SAM" id="Phobius"/>
    </source>
</evidence>
<feature type="domain" description="G-protein coupled receptors family 2 profile 2" evidence="6">
    <location>
        <begin position="2"/>
        <end position="264"/>
    </location>
</feature>
<feature type="transmembrane region" description="Helical" evidence="5">
    <location>
        <begin position="153"/>
        <end position="173"/>
    </location>
</feature>
<name>A0AAV8A1N3_9EUKA</name>
<evidence type="ECO:0000313" key="7">
    <source>
        <dbReference type="EMBL" id="KAJ3446752.1"/>
    </source>
</evidence>
<dbReference type="SUPFAM" id="SSF81321">
    <property type="entry name" value="Family A G protein-coupled receptor-like"/>
    <property type="match status" value="1"/>
</dbReference>
<dbReference type="AlphaFoldDB" id="A0AAV8A1N3"/>
<dbReference type="PROSITE" id="PS50261">
    <property type="entry name" value="G_PROTEIN_RECEP_F2_4"/>
    <property type="match status" value="1"/>
</dbReference>
<comment type="caution">
    <text evidence="7">The sequence shown here is derived from an EMBL/GenBank/DDBJ whole genome shotgun (WGS) entry which is preliminary data.</text>
</comment>
<sequence length="306" mass="35422">MSTSIQYVVPIVALVSVLGCLLIVAIYLRYPSYRNNFYRKLVFVLSIYDILYSITLFWAHGSNKELCVFQSVSITFTGLLQPNFSAIISLLIWYNSLASKTEKKLKLYYKVLHLICIVVAVIFTVLVFCFDKMTESPNTNWCFLSKGGWLETYYIILWIDVVISIAFYIKFAINVSRIQKRTKENNGELWGSHSGGIYYQEMKMQLRMVVIPLSLLLSNIFASIKRTREFATDNPKPIFWLDLMQAITNPSQGLFDCIVFIFFDKYSRNKLKGLFKCKGDSELDIITLNEHKSNRIGLLDHSEDYD</sequence>
<proteinExistence type="predicted"/>
<dbReference type="PANTHER" id="PTHR23112">
    <property type="entry name" value="G PROTEIN-COUPLED RECEPTOR 157-RELATED"/>
    <property type="match status" value="1"/>
</dbReference>
<accession>A0AAV8A1N3</accession>
<keyword evidence="4 5" id="KW-0472">Membrane</keyword>
<dbReference type="GO" id="GO:0007166">
    <property type="term" value="P:cell surface receptor signaling pathway"/>
    <property type="evidence" value="ECO:0007669"/>
    <property type="project" value="InterPro"/>
</dbReference>
<evidence type="ECO:0000256" key="4">
    <source>
        <dbReference type="ARBA" id="ARBA00023136"/>
    </source>
</evidence>
<reference evidence="7" key="1">
    <citation type="submission" date="2022-08" db="EMBL/GenBank/DDBJ databases">
        <title>Novel sulphate-reducing endosymbionts in the free-living metamonad Anaeramoeba.</title>
        <authorList>
            <person name="Jerlstrom-Hultqvist J."/>
            <person name="Cepicka I."/>
            <person name="Gallot-Lavallee L."/>
            <person name="Salas-Leiva D."/>
            <person name="Curtis B.A."/>
            <person name="Zahonova K."/>
            <person name="Pipaliya S."/>
            <person name="Dacks J."/>
            <person name="Roger A.J."/>
        </authorList>
    </citation>
    <scope>NUCLEOTIDE SEQUENCE</scope>
    <source>
        <strain evidence="7">Busselton2</strain>
    </source>
</reference>
<dbReference type="EMBL" id="JANTQA010000019">
    <property type="protein sequence ID" value="KAJ3446752.1"/>
    <property type="molecule type" value="Genomic_DNA"/>
</dbReference>
<dbReference type="InterPro" id="IPR022596">
    <property type="entry name" value="GPR1/2/3_C"/>
</dbReference>
<dbReference type="GO" id="GO:0005886">
    <property type="term" value="C:plasma membrane"/>
    <property type="evidence" value="ECO:0007669"/>
    <property type="project" value="TreeGrafter"/>
</dbReference>
<dbReference type="Proteomes" id="UP001146793">
    <property type="component" value="Unassembled WGS sequence"/>
</dbReference>
<evidence type="ECO:0000256" key="3">
    <source>
        <dbReference type="ARBA" id="ARBA00022989"/>
    </source>
</evidence>
<dbReference type="GO" id="GO:0007189">
    <property type="term" value="P:adenylate cyclase-activating G protein-coupled receptor signaling pathway"/>
    <property type="evidence" value="ECO:0007669"/>
    <property type="project" value="TreeGrafter"/>
</dbReference>
<dbReference type="Pfam" id="PF11970">
    <property type="entry name" value="GPR_Gpa2_C"/>
    <property type="match status" value="1"/>
</dbReference>
<gene>
    <name evidence="7" type="ORF">M0812_08081</name>
</gene>
<keyword evidence="3 5" id="KW-1133">Transmembrane helix</keyword>
<evidence type="ECO:0000256" key="2">
    <source>
        <dbReference type="ARBA" id="ARBA00022692"/>
    </source>
</evidence>
<dbReference type="GO" id="GO:0004930">
    <property type="term" value="F:G protein-coupled receptor activity"/>
    <property type="evidence" value="ECO:0007669"/>
    <property type="project" value="TreeGrafter"/>
</dbReference>
<dbReference type="Gene3D" id="1.20.1070.10">
    <property type="entry name" value="Rhodopsin 7-helix transmembrane proteins"/>
    <property type="match status" value="1"/>
</dbReference>
<feature type="transmembrane region" description="Helical" evidence="5">
    <location>
        <begin position="107"/>
        <end position="128"/>
    </location>
</feature>
<organism evidence="7 8">
    <name type="scientific">Anaeramoeba flamelloides</name>
    <dbReference type="NCBI Taxonomy" id="1746091"/>
    <lineage>
        <taxon>Eukaryota</taxon>
        <taxon>Metamonada</taxon>
        <taxon>Anaeramoebidae</taxon>
        <taxon>Anaeramoeba</taxon>
    </lineage>
</organism>
<dbReference type="InterPro" id="IPR017981">
    <property type="entry name" value="GPCR_2-like_7TM"/>
</dbReference>
<keyword evidence="2 5" id="KW-0812">Transmembrane</keyword>
<keyword evidence="7" id="KW-0675">Receptor</keyword>
<evidence type="ECO:0000256" key="1">
    <source>
        <dbReference type="ARBA" id="ARBA00004141"/>
    </source>
</evidence>
<feature type="transmembrane region" description="Helical" evidence="5">
    <location>
        <begin position="72"/>
        <end position="95"/>
    </location>
</feature>